<dbReference type="PROSITE" id="PS00086">
    <property type="entry name" value="CYTOCHROME_P450"/>
    <property type="match status" value="1"/>
</dbReference>
<evidence type="ECO:0000256" key="1">
    <source>
        <dbReference type="ARBA" id="ARBA00004167"/>
    </source>
</evidence>
<evidence type="ECO:0000256" key="11">
    <source>
        <dbReference type="ARBA" id="ARBA00049170"/>
    </source>
</evidence>
<accession>A0A2I0A9A5</accession>
<evidence type="ECO:0000256" key="4">
    <source>
        <dbReference type="ARBA" id="ARBA00022723"/>
    </source>
</evidence>
<dbReference type="Gene3D" id="1.10.630.10">
    <property type="entry name" value="Cytochrome P450"/>
    <property type="match status" value="1"/>
</dbReference>
<reference evidence="15 16" key="1">
    <citation type="journal article" date="2017" name="Nature">
        <title>The Apostasia genome and the evolution of orchids.</title>
        <authorList>
            <person name="Zhang G.Q."/>
            <person name="Liu K.W."/>
            <person name="Li Z."/>
            <person name="Lohaus R."/>
            <person name="Hsiao Y.Y."/>
            <person name="Niu S.C."/>
            <person name="Wang J.Y."/>
            <person name="Lin Y.C."/>
            <person name="Xu Q."/>
            <person name="Chen L.J."/>
            <person name="Yoshida K."/>
            <person name="Fujiwara S."/>
            <person name="Wang Z.W."/>
            <person name="Zhang Y.Q."/>
            <person name="Mitsuda N."/>
            <person name="Wang M."/>
            <person name="Liu G.H."/>
            <person name="Pecoraro L."/>
            <person name="Huang H.X."/>
            <person name="Xiao X.J."/>
            <person name="Lin M."/>
            <person name="Wu X.Y."/>
            <person name="Wu W.L."/>
            <person name="Chen Y.Y."/>
            <person name="Chang S.B."/>
            <person name="Sakamoto S."/>
            <person name="Ohme-Takagi M."/>
            <person name="Yagi M."/>
            <person name="Zeng S.J."/>
            <person name="Shen C.Y."/>
            <person name="Yeh C.M."/>
            <person name="Luo Y.B."/>
            <person name="Tsai W.C."/>
            <person name="Van de Peer Y."/>
            <person name="Liu Z.J."/>
        </authorList>
    </citation>
    <scope>NUCLEOTIDE SEQUENCE [LARGE SCALE GENOMIC DNA]</scope>
    <source>
        <strain evidence="16">cv. Shenzhen</strain>
        <tissue evidence="15">Stem</tissue>
    </source>
</reference>
<keyword evidence="6 13" id="KW-0560">Oxidoreductase</keyword>
<evidence type="ECO:0000256" key="14">
    <source>
        <dbReference type="SAM" id="Phobius"/>
    </source>
</evidence>
<evidence type="ECO:0000256" key="10">
    <source>
        <dbReference type="ARBA" id="ARBA00048529"/>
    </source>
</evidence>
<comment type="catalytic activity">
    <reaction evidence="10">
        <text>4'-O-methylnorbelladine + reduced [NADPH--hemoprotein reductase] + O2 = (10bS,4aR)-noroxomaritidine + oxidized [NADPH--hemoprotein reductase] + 2 H2O + H(+)</text>
        <dbReference type="Rhea" id="RHEA:51264"/>
        <dbReference type="Rhea" id="RHEA-COMP:11964"/>
        <dbReference type="Rhea" id="RHEA-COMP:11965"/>
        <dbReference type="ChEBI" id="CHEBI:15377"/>
        <dbReference type="ChEBI" id="CHEBI:15378"/>
        <dbReference type="ChEBI" id="CHEBI:15379"/>
        <dbReference type="ChEBI" id="CHEBI:57618"/>
        <dbReference type="ChEBI" id="CHEBI:58210"/>
        <dbReference type="ChEBI" id="CHEBI:133993"/>
        <dbReference type="ChEBI" id="CHEBI:133996"/>
        <dbReference type="EC" id="1.14.19.50"/>
    </reaction>
</comment>
<dbReference type="GO" id="GO:0016020">
    <property type="term" value="C:membrane"/>
    <property type="evidence" value="ECO:0007669"/>
    <property type="project" value="UniProtKB-SubCell"/>
</dbReference>
<keyword evidence="3 14" id="KW-0812">Transmembrane</keyword>
<dbReference type="OrthoDB" id="1470350at2759"/>
<keyword evidence="4 12" id="KW-0479">Metal-binding</keyword>
<keyword evidence="16" id="KW-1185">Reference proteome</keyword>
<evidence type="ECO:0000256" key="12">
    <source>
        <dbReference type="PIRSR" id="PIRSR602401-1"/>
    </source>
</evidence>
<feature type="binding site" description="axial binding residue" evidence="12">
    <location>
        <position position="437"/>
    </location>
    <ligand>
        <name>heme</name>
        <dbReference type="ChEBI" id="CHEBI:30413"/>
    </ligand>
    <ligandPart>
        <name>Fe</name>
        <dbReference type="ChEBI" id="CHEBI:18248"/>
    </ligandPart>
</feature>
<dbReference type="AlphaFoldDB" id="A0A2I0A9A5"/>
<keyword evidence="5 14" id="KW-1133">Transmembrane helix</keyword>
<dbReference type="PANTHER" id="PTHR24296">
    <property type="entry name" value="CYTOCHROME P450"/>
    <property type="match status" value="1"/>
</dbReference>
<dbReference type="Pfam" id="PF00067">
    <property type="entry name" value="p450"/>
    <property type="match status" value="1"/>
</dbReference>
<dbReference type="STRING" id="1088818.A0A2I0A9A5"/>
<gene>
    <name evidence="15" type="primary">CYP86B1</name>
    <name evidence="15" type="ORF">AXF42_Ash014042</name>
</gene>
<feature type="transmembrane region" description="Helical" evidence="14">
    <location>
        <begin position="6"/>
        <end position="24"/>
    </location>
</feature>
<keyword evidence="12 13" id="KW-0349">Heme</keyword>
<sequence length="493" mass="55707">MGFLAAYPELLLSIFFFFFFLLLLHGRRTNSGSLTNWPIIGMLPALASNLHQAHDFITDVLRCCGCTFLFLGPWLSGMKILLTCDPANVNHVFNVNFQNYPKGHDFSESFDILGDGIFNADGESWRLQRKKAQALMSLPLFRSFAARCSREKAANSLLPLLRRISEEGKTVDLQDVFLRLTFDITFNLVFGEDPQSLSPDFPTVPFARAMDDAMNAIFHRHVMPASWWKLQRRLNLGRERKLLQAWRVIDDFVEQSIAKRKQASGAGAGAGEDLLTAYLKDFGDEKFLRDTAVNLMLAGRDTTGSALAWFFYLLCKNPDAEAKVLEELRRAEGPTGGEVSGERLPYLHAALCETMRLYPPVPFEEKAVVAAQTLPSGERVKPGTKLIFCTYTMGRMEGVWGKDCLEFRPERWLTEQGMVRHEPAYKFMAFNCGPRTCLGKEVAFTQMKAAAAAVLKELRMEVVEGHVVEPKLSIILQMRNGLMVRVKRRNENQ</sequence>
<keyword evidence="8 14" id="KW-0472">Membrane</keyword>
<comment type="subcellular location">
    <subcellularLocation>
        <location evidence="1">Membrane</location>
        <topology evidence="1">Single-pass membrane protein</topology>
    </subcellularLocation>
</comment>
<organism evidence="15 16">
    <name type="scientific">Apostasia shenzhenica</name>
    <dbReference type="NCBI Taxonomy" id="1088818"/>
    <lineage>
        <taxon>Eukaryota</taxon>
        <taxon>Viridiplantae</taxon>
        <taxon>Streptophyta</taxon>
        <taxon>Embryophyta</taxon>
        <taxon>Tracheophyta</taxon>
        <taxon>Spermatophyta</taxon>
        <taxon>Magnoliopsida</taxon>
        <taxon>Liliopsida</taxon>
        <taxon>Asparagales</taxon>
        <taxon>Orchidaceae</taxon>
        <taxon>Apostasioideae</taxon>
        <taxon>Apostasia</taxon>
    </lineage>
</organism>
<evidence type="ECO:0000256" key="7">
    <source>
        <dbReference type="ARBA" id="ARBA00023004"/>
    </source>
</evidence>
<evidence type="ECO:0000256" key="2">
    <source>
        <dbReference type="ARBA" id="ARBA00010617"/>
    </source>
</evidence>
<evidence type="ECO:0000256" key="3">
    <source>
        <dbReference type="ARBA" id="ARBA00022692"/>
    </source>
</evidence>
<dbReference type="GO" id="GO:0005506">
    <property type="term" value="F:iron ion binding"/>
    <property type="evidence" value="ECO:0007669"/>
    <property type="project" value="InterPro"/>
</dbReference>
<proteinExistence type="inferred from homology"/>
<dbReference type="PRINTS" id="PR00463">
    <property type="entry name" value="EP450I"/>
</dbReference>
<dbReference type="InterPro" id="IPR017972">
    <property type="entry name" value="Cyt_P450_CS"/>
</dbReference>
<dbReference type="InterPro" id="IPR036396">
    <property type="entry name" value="Cyt_P450_sf"/>
</dbReference>
<dbReference type="Proteomes" id="UP000236161">
    <property type="component" value="Unassembled WGS sequence"/>
</dbReference>
<dbReference type="EMBL" id="KZ452009">
    <property type="protein sequence ID" value="PKA52105.1"/>
    <property type="molecule type" value="Genomic_DNA"/>
</dbReference>
<evidence type="ECO:0000256" key="5">
    <source>
        <dbReference type="ARBA" id="ARBA00022989"/>
    </source>
</evidence>
<dbReference type="InterPro" id="IPR002401">
    <property type="entry name" value="Cyt_P450_E_grp-I"/>
</dbReference>
<dbReference type="GO" id="GO:0016705">
    <property type="term" value="F:oxidoreductase activity, acting on paired donors, with incorporation or reduction of molecular oxygen"/>
    <property type="evidence" value="ECO:0007669"/>
    <property type="project" value="InterPro"/>
</dbReference>
<comment type="catalytic activity">
    <reaction evidence="11">
        <text>4'-O-methylnorbelladine + reduced [NADPH--hemoprotein reductase] + O2 = (10bR,4aS)-noroxomaritidine + oxidized [NADPH--hemoprotein reductase] + 2 H2O + H(+)</text>
        <dbReference type="Rhea" id="RHEA:51260"/>
        <dbReference type="Rhea" id="RHEA-COMP:11964"/>
        <dbReference type="Rhea" id="RHEA-COMP:11965"/>
        <dbReference type="ChEBI" id="CHEBI:15377"/>
        <dbReference type="ChEBI" id="CHEBI:15378"/>
        <dbReference type="ChEBI" id="CHEBI:15379"/>
        <dbReference type="ChEBI" id="CHEBI:57618"/>
        <dbReference type="ChEBI" id="CHEBI:58210"/>
        <dbReference type="ChEBI" id="CHEBI:133993"/>
        <dbReference type="ChEBI" id="CHEBI:133995"/>
        <dbReference type="EC" id="1.14.19.50"/>
    </reaction>
</comment>
<dbReference type="CDD" id="cd11064">
    <property type="entry name" value="CYP86A"/>
    <property type="match status" value="1"/>
</dbReference>
<dbReference type="InterPro" id="IPR001128">
    <property type="entry name" value="Cyt_P450"/>
</dbReference>
<dbReference type="SUPFAM" id="SSF48264">
    <property type="entry name" value="Cytochrome P450"/>
    <property type="match status" value="1"/>
</dbReference>
<keyword evidence="13" id="KW-0503">Monooxygenase</keyword>
<dbReference type="GO" id="GO:0004497">
    <property type="term" value="F:monooxygenase activity"/>
    <property type="evidence" value="ECO:0007669"/>
    <property type="project" value="UniProtKB-KW"/>
</dbReference>
<name>A0A2I0A9A5_9ASPA</name>
<evidence type="ECO:0000256" key="9">
    <source>
        <dbReference type="ARBA" id="ARBA00039071"/>
    </source>
</evidence>
<dbReference type="PRINTS" id="PR00385">
    <property type="entry name" value="P450"/>
</dbReference>
<dbReference type="EC" id="1.14.19.50" evidence="9"/>
<comment type="similarity">
    <text evidence="2 13">Belongs to the cytochrome P450 family.</text>
</comment>
<evidence type="ECO:0000313" key="15">
    <source>
        <dbReference type="EMBL" id="PKA52105.1"/>
    </source>
</evidence>
<dbReference type="GO" id="GO:0006629">
    <property type="term" value="P:lipid metabolic process"/>
    <property type="evidence" value="ECO:0007669"/>
    <property type="project" value="UniProtKB-ARBA"/>
</dbReference>
<evidence type="ECO:0000256" key="6">
    <source>
        <dbReference type="ARBA" id="ARBA00023002"/>
    </source>
</evidence>
<evidence type="ECO:0000313" key="16">
    <source>
        <dbReference type="Proteomes" id="UP000236161"/>
    </source>
</evidence>
<evidence type="ECO:0000256" key="13">
    <source>
        <dbReference type="RuleBase" id="RU000461"/>
    </source>
</evidence>
<keyword evidence="7 12" id="KW-0408">Iron</keyword>
<comment type="cofactor">
    <cofactor evidence="12">
        <name>heme</name>
        <dbReference type="ChEBI" id="CHEBI:30413"/>
    </cofactor>
</comment>
<evidence type="ECO:0000256" key="8">
    <source>
        <dbReference type="ARBA" id="ARBA00023136"/>
    </source>
</evidence>
<protein>
    <recommendedName>
        <fullName evidence="9">noroxomaritidine synthase</fullName>
        <ecNumber evidence="9">1.14.19.50</ecNumber>
    </recommendedName>
</protein>
<dbReference type="GO" id="GO:0020037">
    <property type="term" value="F:heme binding"/>
    <property type="evidence" value="ECO:0007669"/>
    <property type="project" value="InterPro"/>
</dbReference>